<organism evidence="2 3">
    <name type="scientific">Dunaliella salina</name>
    <name type="common">Green alga</name>
    <name type="synonym">Protococcus salinus</name>
    <dbReference type="NCBI Taxonomy" id="3046"/>
    <lineage>
        <taxon>Eukaryota</taxon>
        <taxon>Viridiplantae</taxon>
        <taxon>Chlorophyta</taxon>
        <taxon>core chlorophytes</taxon>
        <taxon>Chlorophyceae</taxon>
        <taxon>CS clade</taxon>
        <taxon>Chlamydomonadales</taxon>
        <taxon>Dunaliellaceae</taxon>
        <taxon>Dunaliella</taxon>
    </lineage>
</organism>
<evidence type="ECO:0000313" key="2">
    <source>
        <dbReference type="EMBL" id="KAF5833599.1"/>
    </source>
</evidence>
<dbReference type="Gene3D" id="3.20.20.100">
    <property type="entry name" value="NADP-dependent oxidoreductase domain"/>
    <property type="match status" value="1"/>
</dbReference>
<dbReference type="Pfam" id="PF00248">
    <property type="entry name" value="Aldo_ket_red"/>
    <property type="match status" value="1"/>
</dbReference>
<name>A0ABQ7GG68_DUNSA</name>
<protein>
    <submittedName>
        <fullName evidence="2">NADP-dependent oxidoreductase domain-containing protein</fullName>
    </submittedName>
</protein>
<evidence type="ECO:0000259" key="1">
    <source>
        <dbReference type="Pfam" id="PF00248"/>
    </source>
</evidence>
<sequence length="322" mass="35339">MHVSSVIHPLAKLSAPTRSAMEIFHLSVLLFPWHTQVLDAAYDLGVRYFDAARSYGMAEDFLSSWLAMRGLEPIQCLVGSKWRYYYTAGFKVDTGGQPHEIKDHSRSRLNDQSAKSKQLLGSHLDLYQIHSATLKSGVLQSKEVLGGLEQLNKEKGWRIGLSLSGPKQADTLRSAQSVRMSDGQPLFSAVQATWNLLEQSAGDALLEAKQAGMDVIIKEGLANGRLAGINPDPGFASKQTLLSDVAQSYDTTVDALALAVVISQPFKPMVLSGACTVHQLRSNMQAIDLASRLREQDIQGLQTSLKQNAESYWGERSALPWN</sequence>
<dbReference type="EMBL" id="MU069802">
    <property type="protein sequence ID" value="KAF5833599.1"/>
    <property type="molecule type" value="Genomic_DNA"/>
</dbReference>
<comment type="caution">
    <text evidence="2">The sequence shown here is derived from an EMBL/GenBank/DDBJ whole genome shotgun (WGS) entry which is preliminary data.</text>
</comment>
<accession>A0ABQ7GG68</accession>
<dbReference type="InterPro" id="IPR053135">
    <property type="entry name" value="AKR2_Oxidoreductase"/>
</dbReference>
<dbReference type="InterPro" id="IPR023210">
    <property type="entry name" value="NADP_OxRdtase_dom"/>
</dbReference>
<dbReference type="Proteomes" id="UP000815325">
    <property type="component" value="Unassembled WGS sequence"/>
</dbReference>
<dbReference type="InterPro" id="IPR036812">
    <property type="entry name" value="NAD(P)_OxRdtase_dom_sf"/>
</dbReference>
<reference evidence="2" key="1">
    <citation type="submission" date="2017-08" db="EMBL/GenBank/DDBJ databases">
        <authorList>
            <person name="Polle J.E."/>
            <person name="Barry K."/>
            <person name="Cushman J."/>
            <person name="Schmutz J."/>
            <person name="Tran D."/>
            <person name="Hathwaick L.T."/>
            <person name="Yim W.C."/>
            <person name="Jenkins J."/>
            <person name="Mckie-Krisberg Z.M."/>
            <person name="Prochnik S."/>
            <person name="Lindquist E."/>
            <person name="Dockter R.B."/>
            <person name="Adam C."/>
            <person name="Molina H."/>
            <person name="Bunkerborg J."/>
            <person name="Jin E."/>
            <person name="Buchheim M."/>
            <person name="Magnuson J."/>
        </authorList>
    </citation>
    <scope>NUCLEOTIDE SEQUENCE</scope>
    <source>
        <strain evidence="2">CCAP 19/18</strain>
    </source>
</reference>
<feature type="domain" description="NADP-dependent oxidoreductase" evidence="1">
    <location>
        <begin position="36"/>
        <end position="301"/>
    </location>
</feature>
<dbReference type="PANTHER" id="PTHR43312:SF1">
    <property type="entry name" value="NADP-DEPENDENT OXIDOREDUCTASE DOMAIN-CONTAINING PROTEIN"/>
    <property type="match status" value="1"/>
</dbReference>
<keyword evidence="3" id="KW-1185">Reference proteome</keyword>
<dbReference type="SUPFAM" id="SSF51430">
    <property type="entry name" value="NAD(P)-linked oxidoreductase"/>
    <property type="match status" value="1"/>
</dbReference>
<evidence type="ECO:0000313" key="3">
    <source>
        <dbReference type="Proteomes" id="UP000815325"/>
    </source>
</evidence>
<dbReference type="PANTHER" id="PTHR43312">
    <property type="entry name" value="D-THREO-ALDOSE 1-DEHYDROGENASE"/>
    <property type="match status" value="1"/>
</dbReference>
<gene>
    <name evidence="2" type="ORF">DUNSADRAFT_10051</name>
</gene>
<proteinExistence type="predicted"/>